<evidence type="ECO:0000256" key="1">
    <source>
        <dbReference type="ARBA" id="ARBA00004370"/>
    </source>
</evidence>
<evidence type="ECO:0000256" key="4">
    <source>
        <dbReference type="ARBA" id="ARBA00022692"/>
    </source>
</evidence>
<dbReference type="PANTHER" id="PTHR33910:SF1">
    <property type="entry name" value="PROTEIN TRANSLOCASE SUBUNIT SECE"/>
    <property type="match status" value="1"/>
</dbReference>
<evidence type="ECO:0000256" key="9">
    <source>
        <dbReference type="HAMAP-Rule" id="MF_00422"/>
    </source>
</evidence>
<comment type="function">
    <text evidence="9">Essential subunit of the Sec protein translocation channel SecYEG. Clamps together the 2 halves of SecY. May contact the channel plug during translocation.</text>
</comment>
<keyword evidence="5 9" id="KW-0653">Protein transport</keyword>
<dbReference type="InterPro" id="IPR005807">
    <property type="entry name" value="SecE_bac"/>
</dbReference>
<dbReference type="NCBIfam" id="NF004372">
    <property type="entry name" value="PRK05740.1-2"/>
    <property type="match status" value="1"/>
</dbReference>
<keyword evidence="8 9" id="KW-0472">Membrane</keyword>
<dbReference type="OrthoDB" id="9806365at2"/>
<dbReference type="EMBL" id="CP040449">
    <property type="protein sequence ID" value="QFI56503.1"/>
    <property type="molecule type" value="Genomic_DNA"/>
</dbReference>
<gene>
    <name evidence="9 10" type="primary">secE</name>
    <name evidence="10" type="ORF">FE240_18595</name>
</gene>
<dbReference type="HAMAP" id="MF_00422">
    <property type="entry name" value="SecE"/>
    <property type="match status" value="1"/>
</dbReference>
<comment type="similarity">
    <text evidence="9">Belongs to the SecE/SEC61-gamma family.</text>
</comment>
<reference evidence="10 11" key="1">
    <citation type="submission" date="2019-05" db="EMBL/GenBank/DDBJ databases">
        <title>OXA-830, a novel chromosomally encoded expanded-spectrum class D beta-lactamase in Aeromonas simiae.</title>
        <authorList>
            <person name="Zhou W."/>
            <person name="Chen Q."/>
        </authorList>
    </citation>
    <scope>NUCLEOTIDE SEQUENCE [LARGE SCALE GENOMIC DNA]</scope>
    <source>
        <strain evidence="10 11">A6</strain>
    </source>
</reference>
<dbReference type="AlphaFoldDB" id="A0A5J6X2V2"/>
<dbReference type="Pfam" id="PF00584">
    <property type="entry name" value="SecE"/>
    <property type="match status" value="1"/>
</dbReference>
<evidence type="ECO:0000256" key="2">
    <source>
        <dbReference type="ARBA" id="ARBA00022448"/>
    </source>
</evidence>
<feature type="transmembrane region" description="Helical" evidence="9">
    <location>
        <begin position="15"/>
        <end position="35"/>
    </location>
</feature>
<feature type="transmembrane region" description="Helical" evidence="9">
    <location>
        <begin position="41"/>
        <end position="62"/>
    </location>
</feature>
<dbReference type="GO" id="GO:0043952">
    <property type="term" value="P:protein transport by the Sec complex"/>
    <property type="evidence" value="ECO:0007669"/>
    <property type="project" value="UniProtKB-UniRule"/>
</dbReference>
<dbReference type="GO" id="GO:0065002">
    <property type="term" value="P:intracellular protein transmembrane transport"/>
    <property type="evidence" value="ECO:0007669"/>
    <property type="project" value="UniProtKB-UniRule"/>
</dbReference>
<evidence type="ECO:0000256" key="3">
    <source>
        <dbReference type="ARBA" id="ARBA00022475"/>
    </source>
</evidence>
<evidence type="ECO:0000256" key="7">
    <source>
        <dbReference type="ARBA" id="ARBA00023010"/>
    </source>
</evidence>
<dbReference type="InterPro" id="IPR038379">
    <property type="entry name" value="SecE_sf"/>
</dbReference>
<protein>
    <recommendedName>
        <fullName evidence="9">Protein translocase subunit SecE</fullName>
    </recommendedName>
</protein>
<dbReference type="KEGG" id="asim:FE240_18595"/>
<dbReference type="RefSeq" id="WP_042048518.1">
    <property type="nucleotide sequence ID" value="NZ_CDBY01000079.1"/>
</dbReference>
<dbReference type="PRINTS" id="PR01650">
    <property type="entry name" value="SECETRNLCASE"/>
</dbReference>
<evidence type="ECO:0000256" key="6">
    <source>
        <dbReference type="ARBA" id="ARBA00022989"/>
    </source>
</evidence>
<evidence type="ECO:0000256" key="8">
    <source>
        <dbReference type="ARBA" id="ARBA00023136"/>
    </source>
</evidence>
<comment type="caution">
    <text evidence="9">Lacks conserved residue(s) required for the propagation of feature annotation.</text>
</comment>
<dbReference type="PROSITE" id="PS01067">
    <property type="entry name" value="SECE_SEC61G"/>
    <property type="match status" value="1"/>
</dbReference>
<evidence type="ECO:0000256" key="5">
    <source>
        <dbReference type="ARBA" id="ARBA00022927"/>
    </source>
</evidence>
<dbReference type="GO" id="GO:0005886">
    <property type="term" value="C:plasma membrane"/>
    <property type="evidence" value="ECO:0007669"/>
    <property type="project" value="UniProtKB-UniRule"/>
</dbReference>
<dbReference type="Proteomes" id="UP000594034">
    <property type="component" value="Chromosome"/>
</dbReference>
<keyword evidence="6 9" id="KW-1133">Transmembrane helix</keyword>
<dbReference type="GO" id="GO:0009306">
    <property type="term" value="P:protein secretion"/>
    <property type="evidence" value="ECO:0007669"/>
    <property type="project" value="UniProtKB-UniRule"/>
</dbReference>
<feature type="transmembrane region" description="Helical" evidence="9">
    <location>
        <begin position="97"/>
        <end position="121"/>
    </location>
</feature>
<accession>A0A5J6X2V2</accession>
<keyword evidence="3 9" id="KW-1003">Cell membrane</keyword>
<name>A0A5J6X2V2_9GAMM</name>
<evidence type="ECO:0000313" key="10">
    <source>
        <dbReference type="EMBL" id="QFI56503.1"/>
    </source>
</evidence>
<keyword evidence="2 9" id="KW-0813">Transport</keyword>
<dbReference type="GO" id="GO:0006605">
    <property type="term" value="P:protein targeting"/>
    <property type="evidence" value="ECO:0007669"/>
    <property type="project" value="UniProtKB-UniRule"/>
</dbReference>
<evidence type="ECO:0000313" key="11">
    <source>
        <dbReference type="Proteomes" id="UP000594034"/>
    </source>
</evidence>
<dbReference type="InterPro" id="IPR001901">
    <property type="entry name" value="Translocase_SecE/Sec61-g"/>
</dbReference>
<organism evidence="10 11">
    <name type="scientific">Aeromonas simiae</name>
    <dbReference type="NCBI Taxonomy" id="218936"/>
    <lineage>
        <taxon>Bacteria</taxon>
        <taxon>Pseudomonadati</taxon>
        <taxon>Pseudomonadota</taxon>
        <taxon>Gammaproteobacteria</taxon>
        <taxon>Aeromonadales</taxon>
        <taxon>Aeromonadaceae</taxon>
        <taxon>Aeromonas</taxon>
    </lineage>
</organism>
<keyword evidence="11" id="KW-1185">Reference proteome</keyword>
<keyword evidence="7 9" id="KW-0811">Translocation</keyword>
<dbReference type="Gene3D" id="1.20.5.1030">
    <property type="entry name" value="Preprotein translocase secy subunit"/>
    <property type="match status" value="1"/>
</dbReference>
<dbReference type="GO" id="GO:0008320">
    <property type="term" value="F:protein transmembrane transporter activity"/>
    <property type="evidence" value="ECO:0007669"/>
    <property type="project" value="UniProtKB-UniRule"/>
</dbReference>
<comment type="subcellular location">
    <subcellularLocation>
        <location evidence="1">Membrane</location>
    </subcellularLocation>
</comment>
<comment type="subunit">
    <text evidence="9">Component of the Sec protein translocase complex. Heterotrimer consisting of SecY, SecE and SecG subunits. The heterotrimers can form oligomers, although 1 heterotrimer is thought to be able to translocate proteins. Interacts with the ribosome. Interacts with SecDF, and other proteins may be involved. Interacts with SecA.</text>
</comment>
<sequence>MNVNPESQGGSKDTLLWGLVFIILAAVVAGNWAVGEYFKEVHTLVRVLGVVVAIAVAGVLALQTTKGKATLAFARESRLEVRKVVWPTRQEAIQTTLIVLAVTAVMGLLLFVLDGALVWLVNLITGV</sequence>
<dbReference type="PANTHER" id="PTHR33910">
    <property type="entry name" value="PROTEIN TRANSLOCASE SUBUNIT SECE"/>
    <property type="match status" value="1"/>
</dbReference>
<proteinExistence type="inferred from homology"/>
<dbReference type="NCBIfam" id="TIGR00964">
    <property type="entry name" value="secE_bact"/>
    <property type="match status" value="1"/>
</dbReference>
<keyword evidence="4 9" id="KW-0812">Transmembrane</keyword>